<keyword evidence="1" id="KW-1133">Transmembrane helix</keyword>
<feature type="transmembrane region" description="Helical" evidence="1">
    <location>
        <begin position="91"/>
        <end position="112"/>
    </location>
</feature>
<feature type="transmembrane region" description="Helical" evidence="1">
    <location>
        <begin position="172"/>
        <end position="192"/>
    </location>
</feature>
<proteinExistence type="predicted"/>
<protein>
    <submittedName>
        <fullName evidence="2">Uncharacterized protein</fullName>
    </submittedName>
</protein>
<keyword evidence="3" id="KW-1185">Reference proteome</keyword>
<feature type="transmembrane region" description="Helical" evidence="1">
    <location>
        <begin position="25"/>
        <end position="45"/>
    </location>
</feature>
<dbReference type="Proteomes" id="UP001500051">
    <property type="component" value="Unassembled WGS sequence"/>
</dbReference>
<dbReference type="RefSeq" id="WP_344811870.1">
    <property type="nucleotide sequence ID" value="NZ_BAAAYX010000004.1"/>
</dbReference>
<evidence type="ECO:0000256" key="1">
    <source>
        <dbReference type="SAM" id="Phobius"/>
    </source>
</evidence>
<evidence type="ECO:0000313" key="2">
    <source>
        <dbReference type="EMBL" id="GAA3700647.1"/>
    </source>
</evidence>
<comment type="caution">
    <text evidence="2">The sequence shown here is derived from an EMBL/GenBank/DDBJ whole genome shotgun (WGS) entry which is preliminary data.</text>
</comment>
<feature type="transmembrane region" description="Helical" evidence="1">
    <location>
        <begin position="198"/>
        <end position="217"/>
    </location>
</feature>
<sequence length="220" mass="22631">MTTSQSTSPAVATDAPTTKPGGLRLLTAVLMPIGPAAVAVIRLIYPPDAATAITQPATMEAVLWLGFVATFTLIPGAYAALGLLRHPTPRLYLWTGAFLLPGYLAMMTLGFFDTLWAAAPAAGLTLAQVEALGLAAESAGPGLVTLLIFVVGHIVGTVLLGVACLRARLMPTVVAVALIISQPLHLVSVITAQPVLDLVAWGLTAVGMAFLAVRRATSDA</sequence>
<organism evidence="2 3">
    <name type="scientific">Microlunatus aurantiacus</name>
    <dbReference type="NCBI Taxonomy" id="446786"/>
    <lineage>
        <taxon>Bacteria</taxon>
        <taxon>Bacillati</taxon>
        <taxon>Actinomycetota</taxon>
        <taxon>Actinomycetes</taxon>
        <taxon>Propionibacteriales</taxon>
        <taxon>Propionibacteriaceae</taxon>
        <taxon>Microlunatus</taxon>
    </lineage>
</organism>
<keyword evidence="1" id="KW-0472">Membrane</keyword>
<name>A0ABP7D466_9ACTN</name>
<evidence type="ECO:0000313" key="3">
    <source>
        <dbReference type="Proteomes" id="UP001500051"/>
    </source>
</evidence>
<keyword evidence="1" id="KW-0812">Transmembrane</keyword>
<accession>A0ABP7D466</accession>
<feature type="transmembrane region" description="Helical" evidence="1">
    <location>
        <begin position="61"/>
        <end position="84"/>
    </location>
</feature>
<dbReference type="EMBL" id="BAAAYX010000004">
    <property type="protein sequence ID" value="GAA3700647.1"/>
    <property type="molecule type" value="Genomic_DNA"/>
</dbReference>
<feature type="transmembrane region" description="Helical" evidence="1">
    <location>
        <begin position="143"/>
        <end position="165"/>
    </location>
</feature>
<reference evidence="3" key="1">
    <citation type="journal article" date="2019" name="Int. J. Syst. Evol. Microbiol.">
        <title>The Global Catalogue of Microorganisms (GCM) 10K type strain sequencing project: providing services to taxonomists for standard genome sequencing and annotation.</title>
        <authorList>
            <consortium name="The Broad Institute Genomics Platform"/>
            <consortium name="The Broad Institute Genome Sequencing Center for Infectious Disease"/>
            <person name="Wu L."/>
            <person name="Ma J."/>
        </authorList>
    </citation>
    <scope>NUCLEOTIDE SEQUENCE [LARGE SCALE GENOMIC DNA]</scope>
    <source>
        <strain evidence="3">JCM 16548</strain>
    </source>
</reference>
<gene>
    <name evidence="2" type="ORF">GCM10022204_16770</name>
</gene>